<sequence>MMQMIRRAAPMRWKKTMCAGLALTWMLAACGGSGGGSGLAITPGVPLATAGHAGVVAVSHPLAAQVGRDVLAAGGNAVDAAAAIQFALNVVEPQSSGIGGGAFIMVWSAKDKKSYVIDSRERAPAAATPGMFGTLSFEDASTSGISVGVPGTLAGWNTALGKWGTRSLSASLQPAIALADNGFPVGKLLAGDIVNTSDRGFQMTNLQPETAALFRPGGTPLKEGQTLKQPDLAKTLRLIAAQGIDVFYKGEIATAIVQAQSRAATTGAAGAALTTGKAGLMTLADLAAYATAQREPVTGSYRGYGIATMPPPSGGGITVLQQLKMLERFPLGDKSQGFGFGDKNALHVLIEGMRLSFADRNYWEGDADFVKVPVAGLLDAKYLAQRGGLVKLDAALAPSAIVPGNPVAFQPLAAVADPKEGNHTTHFVVADKDGNIVTATTTVESLFGSGIMVPGYGFMLNNELTDFDWPPALNAATGNPGANDVAPFKRPRSSMSPTLLFKGGVPFAALGSAGGSKIINAVVQITSNMIDHGMSVQQALDAPRISARNNDKVFCETGPFTPTGFTPTPAFSASVMQQLDAMRQPAIGVPPCSGNEANGANLAAQALVIDLATGLKYGAADKRREGTVLTVD</sequence>
<protein>
    <recommendedName>
        <fullName evidence="11">Glutathione hydrolase proenzyme</fullName>
        <ecNumber evidence="11">2.3.2.2</ecNumber>
        <ecNumber evidence="11">3.4.19.13</ecNumber>
    </recommendedName>
    <component>
        <recommendedName>
            <fullName evidence="11">Glutathione hydrolase large chain</fullName>
        </recommendedName>
    </component>
    <component>
        <recommendedName>
            <fullName evidence="11">Glutathione hydrolase small chain</fullName>
        </recommendedName>
    </component>
</protein>
<name>A0A9X1VUI0_9BURK</name>
<keyword evidence="11" id="KW-0317">Glutathione biosynthesis</keyword>
<dbReference type="NCBIfam" id="TIGR00066">
    <property type="entry name" value="g_glut_trans"/>
    <property type="match status" value="1"/>
</dbReference>
<dbReference type="PRINTS" id="PR01210">
    <property type="entry name" value="GGTRANSPTASE"/>
</dbReference>
<dbReference type="EMBL" id="JALGBI010000001">
    <property type="protein sequence ID" value="MCJ0763513.1"/>
    <property type="molecule type" value="Genomic_DNA"/>
</dbReference>
<comment type="catalytic activity">
    <reaction evidence="1 11">
        <text>an S-substituted glutathione + H2O = an S-substituted L-cysteinylglycine + L-glutamate</text>
        <dbReference type="Rhea" id="RHEA:59468"/>
        <dbReference type="ChEBI" id="CHEBI:15377"/>
        <dbReference type="ChEBI" id="CHEBI:29985"/>
        <dbReference type="ChEBI" id="CHEBI:90779"/>
        <dbReference type="ChEBI" id="CHEBI:143103"/>
        <dbReference type="EC" id="3.4.19.13"/>
    </reaction>
</comment>
<dbReference type="GO" id="GO:0006750">
    <property type="term" value="P:glutathione biosynthetic process"/>
    <property type="evidence" value="ECO:0007669"/>
    <property type="project" value="UniProtKB-KW"/>
</dbReference>
<keyword evidence="5 11" id="KW-0378">Hydrolase</keyword>
<dbReference type="PANTHER" id="PTHR43199:SF1">
    <property type="entry name" value="GLUTATHIONE HYDROLASE PROENZYME"/>
    <property type="match status" value="1"/>
</dbReference>
<proteinExistence type="inferred from homology"/>
<dbReference type="InterPro" id="IPR029055">
    <property type="entry name" value="Ntn_hydrolases_N"/>
</dbReference>
<dbReference type="Proteomes" id="UP001139447">
    <property type="component" value="Unassembled WGS sequence"/>
</dbReference>
<keyword evidence="7 11" id="KW-0012">Acyltransferase</keyword>
<evidence type="ECO:0000256" key="4">
    <source>
        <dbReference type="ARBA" id="ARBA00022679"/>
    </source>
</evidence>
<dbReference type="Gene3D" id="3.60.20.40">
    <property type="match status" value="1"/>
</dbReference>
<feature type="chain" id="PRO_5040928481" description="Glutathione hydrolase proenzyme" evidence="12">
    <location>
        <begin position="32"/>
        <end position="632"/>
    </location>
</feature>
<evidence type="ECO:0000256" key="6">
    <source>
        <dbReference type="ARBA" id="ARBA00023145"/>
    </source>
</evidence>
<evidence type="ECO:0000256" key="7">
    <source>
        <dbReference type="ARBA" id="ARBA00023315"/>
    </source>
</evidence>
<dbReference type="InterPro" id="IPR043138">
    <property type="entry name" value="GGT_lsub"/>
</dbReference>
<dbReference type="Gene3D" id="1.10.246.130">
    <property type="match status" value="1"/>
</dbReference>
<comment type="similarity">
    <text evidence="3 11">Belongs to the gamma-glutamyltransferase family.</text>
</comment>
<keyword evidence="4 11" id="KW-0808">Transferase</keyword>
<keyword evidence="14" id="KW-1185">Reference proteome</keyword>
<evidence type="ECO:0000256" key="11">
    <source>
        <dbReference type="RuleBase" id="RU368036"/>
    </source>
</evidence>
<dbReference type="PROSITE" id="PS51257">
    <property type="entry name" value="PROKAR_LIPOPROTEIN"/>
    <property type="match status" value="1"/>
</dbReference>
<evidence type="ECO:0000256" key="12">
    <source>
        <dbReference type="SAM" id="SignalP"/>
    </source>
</evidence>
<comment type="PTM">
    <text evidence="11">Cleaved by autocatalysis into a large and a small subunit.</text>
</comment>
<comment type="catalytic activity">
    <reaction evidence="2 11">
        <text>glutathione + H2O = L-cysteinylglycine + L-glutamate</text>
        <dbReference type="Rhea" id="RHEA:28807"/>
        <dbReference type="ChEBI" id="CHEBI:15377"/>
        <dbReference type="ChEBI" id="CHEBI:29985"/>
        <dbReference type="ChEBI" id="CHEBI:57925"/>
        <dbReference type="ChEBI" id="CHEBI:61694"/>
        <dbReference type="EC" id="3.4.19.13"/>
    </reaction>
</comment>
<dbReference type="Pfam" id="PF01019">
    <property type="entry name" value="G_glu_transpept"/>
    <property type="match status" value="1"/>
</dbReference>
<comment type="pathway">
    <text evidence="11">Sulfur metabolism; glutathione metabolism.</text>
</comment>
<comment type="subunit">
    <text evidence="11">This enzyme consists of two polypeptide chains, which are synthesized in precursor form from a single polypeptide.</text>
</comment>
<feature type="signal peptide" evidence="12">
    <location>
        <begin position="1"/>
        <end position="31"/>
    </location>
</feature>
<comment type="caution">
    <text evidence="13">The sequence shown here is derived from an EMBL/GenBank/DDBJ whole genome shotgun (WGS) entry which is preliminary data.</text>
</comment>
<dbReference type="RefSeq" id="WP_243306102.1">
    <property type="nucleotide sequence ID" value="NZ_JALGBI010000001.1"/>
</dbReference>
<feature type="binding site" evidence="10">
    <location>
        <position position="466"/>
    </location>
    <ligand>
        <name>L-glutamate</name>
        <dbReference type="ChEBI" id="CHEBI:29985"/>
    </ligand>
</feature>
<accession>A0A9X1VUI0</accession>
<feature type="active site" description="Nucleophile" evidence="9">
    <location>
        <position position="424"/>
    </location>
</feature>
<evidence type="ECO:0000256" key="3">
    <source>
        <dbReference type="ARBA" id="ARBA00009381"/>
    </source>
</evidence>
<dbReference type="GO" id="GO:0103068">
    <property type="term" value="F:leukotriene C4 gamma-glutamyl transferase activity"/>
    <property type="evidence" value="ECO:0007669"/>
    <property type="project" value="UniProtKB-EC"/>
</dbReference>
<dbReference type="EC" id="3.4.19.13" evidence="11"/>
<organism evidence="13 14">
    <name type="scientific">Variovorax terrae</name>
    <dbReference type="NCBI Taxonomy" id="2923278"/>
    <lineage>
        <taxon>Bacteria</taxon>
        <taxon>Pseudomonadati</taxon>
        <taxon>Pseudomonadota</taxon>
        <taxon>Betaproteobacteria</taxon>
        <taxon>Burkholderiales</taxon>
        <taxon>Comamonadaceae</taxon>
        <taxon>Variovorax</taxon>
    </lineage>
</organism>
<reference evidence="13" key="1">
    <citation type="submission" date="2022-03" db="EMBL/GenBank/DDBJ databases">
        <authorList>
            <person name="Woo C.Y."/>
        </authorList>
    </citation>
    <scope>NUCLEOTIDE SEQUENCE</scope>
    <source>
        <strain evidence="13">CYS-02</strain>
    </source>
</reference>
<feature type="binding site" evidence="10">
    <location>
        <position position="515"/>
    </location>
    <ligand>
        <name>L-glutamate</name>
        <dbReference type="ChEBI" id="CHEBI:29985"/>
    </ligand>
</feature>
<dbReference type="AlphaFoldDB" id="A0A9X1VUI0"/>
<feature type="binding site" evidence="10">
    <location>
        <position position="120"/>
    </location>
    <ligand>
        <name>L-glutamate</name>
        <dbReference type="ChEBI" id="CHEBI:29985"/>
    </ligand>
</feature>
<evidence type="ECO:0000256" key="10">
    <source>
        <dbReference type="PIRSR" id="PIRSR600101-2"/>
    </source>
</evidence>
<comment type="catalytic activity">
    <reaction evidence="8 11">
        <text>an N-terminal (5-L-glutamyl)-[peptide] + an alpha-amino acid = 5-L-glutamyl amino acid + an N-terminal L-alpha-aminoacyl-[peptide]</text>
        <dbReference type="Rhea" id="RHEA:23904"/>
        <dbReference type="Rhea" id="RHEA-COMP:9780"/>
        <dbReference type="Rhea" id="RHEA-COMP:9795"/>
        <dbReference type="ChEBI" id="CHEBI:77644"/>
        <dbReference type="ChEBI" id="CHEBI:78597"/>
        <dbReference type="ChEBI" id="CHEBI:78599"/>
        <dbReference type="ChEBI" id="CHEBI:78608"/>
        <dbReference type="EC" id="2.3.2.2"/>
    </reaction>
</comment>
<evidence type="ECO:0000313" key="13">
    <source>
        <dbReference type="EMBL" id="MCJ0763513.1"/>
    </source>
</evidence>
<dbReference type="SUPFAM" id="SSF56235">
    <property type="entry name" value="N-terminal nucleophile aminohydrolases (Ntn hydrolases)"/>
    <property type="match status" value="1"/>
</dbReference>
<dbReference type="PANTHER" id="PTHR43199">
    <property type="entry name" value="GLUTATHIONE HYDROLASE"/>
    <property type="match status" value="1"/>
</dbReference>
<evidence type="ECO:0000256" key="9">
    <source>
        <dbReference type="PIRSR" id="PIRSR600101-1"/>
    </source>
</evidence>
<evidence type="ECO:0000313" key="14">
    <source>
        <dbReference type="Proteomes" id="UP001139447"/>
    </source>
</evidence>
<dbReference type="InterPro" id="IPR051792">
    <property type="entry name" value="GGT_bact"/>
</dbReference>
<keyword evidence="12" id="KW-0732">Signal</keyword>
<dbReference type="EC" id="2.3.2.2" evidence="11"/>
<keyword evidence="6 11" id="KW-0865">Zymogen</keyword>
<dbReference type="InterPro" id="IPR000101">
    <property type="entry name" value="GGT_peptidase"/>
</dbReference>
<dbReference type="GO" id="GO:0006751">
    <property type="term" value="P:glutathione catabolic process"/>
    <property type="evidence" value="ECO:0007669"/>
    <property type="project" value="UniProtKB-UniRule"/>
</dbReference>
<evidence type="ECO:0000256" key="5">
    <source>
        <dbReference type="ARBA" id="ARBA00022801"/>
    </source>
</evidence>
<evidence type="ECO:0000256" key="1">
    <source>
        <dbReference type="ARBA" id="ARBA00001049"/>
    </source>
</evidence>
<evidence type="ECO:0000256" key="2">
    <source>
        <dbReference type="ARBA" id="ARBA00001089"/>
    </source>
</evidence>
<evidence type="ECO:0000256" key="8">
    <source>
        <dbReference type="ARBA" id="ARBA00047417"/>
    </source>
</evidence>
<dbReference type="GO" id="GO:0036374">
    <property type="term" value="F:glutathione hydrolase activity"/>
    <property type="evidence" value="ECO:0007669"/>
    <property type="project" value="UniProtKB-UniRule"/>
</dbReference>
<dbReference type="InterPro" id="IPR043137">
    <property type="entry name" value="GGT_ssub_C"/>
</dbReference>
<feature type="binding site" evidence="10">
    <location>
        <begin position="493"/>
        <end position="494"/>
    </location>
    <ligand>
        <name>L-glutamate</name>
        <dbReference type="ChEBI" id="CHEBI:29985"/>
    </ligand>
</feature>
<gene>
    <name evidence="13" type="primary">ggt</name>
    <name evidence="13" type="ORF">MMF98_09860</name>
</gene>